<keyword evidence="2" id="KW-1185">Reference proteome</keyword>
<proteinExistence type="predicted"/>
<evidence type="ECO:0000313" key="2">
    <source>
        <dbReference type="Proteomes" id="UP000054558"/>
    </source>
</evidence>
<name>A0A1Y1HJE6_KLENI</name>
<protein>
    <submittedName>
        <fullName evidence="1">Uncharacterized protein</fullName>
    </submittedName>
</protein>
<gene>
    <name evidence="1" type="ORF">KFL_000160520</name>
</gene>
<dbReference type="EMBL" id="DF236965">
    <property type="protein sequence ID" value="GAQ78650.1"/>
    <property type="molecule type" value="Genomic_DNA"/>
</dbReference>
<evidence type="ECO:0000313" key="1">
    <source>
        <dbReference type="EMBL" id="GAQ78650.1"/>
    </source>
</evidence>
<organism evidence="1 2">
    <name type="scientific">Klebsormidium nitens</name>
    <name type="common">Green alga</name>
    <name type="synonym">Ulothrix nitens</name>
    <dbReference type="NCBI Taxonomy" id="105231"/>
    <lineage>
        <taxon>Eukaryota</taxon>
        <taxon>Viridiplantae</taxon>
        <taxon>Streptophyta</taxon>
        <taxon>Klebsormidiophyceae</taxon>
        <taxon>Klebsormidiales</taxon>
        <taxon>Klebsormidiaceae</taxon>
        <taxon>Klebsormidium</taxon>
    </lineage>
</organism>
<sequence>MESTDEQARASFDDLALFGFFPLVSFLERMSVLTVVLPSLLKQLAPARAVAQEMVADVRGPSETRKYAEKFLESTSKLQALCEAPPKSPFDARPEEDVHAALLAEWHEMTGDDVTQGLIDTRHPADVIGTDGEFLGTRGRGTRLEETLDWTFTVLCMQAHVVATGLLEEVFNVTWAVKQFAVVEAGYLEYGFALFDLLKETTSWMSVGGNVCLWFAAIGYLTEMLRILPSKEHVPPPFLKSDEQVEVVELAAIEKGVLEWAVAQSQVKRHYDATQLKELIVAVFERVSKHEVGRERFESNEPAVKALVQAADDALFKPTPAVLSKPEDFRLRDHLDCISLQIKACWNLLMSDAPDDKANERWRAFLATGGIPLLKKVLGKREVLLQLAEEQLPLPIGFWPVPKMAEALWERAASEAGLTECANPFKKL</sequence>
<dbReference type="AlphaFoldDB" id="A0A1Y1HJE6"/>
<reference evidence="1 2" key="1">
    <citation type="journal article" date="2014" name="Nat. Commun.">
        <title>Klebsormidium flaccidum genome reveals primary factors for plant terrestrial adaptation.</title>
        <authorList>
            <person name="Hori K."/>
            <person name="Maruyama F."/>
            <person name="Fujisawa T."/>
            <person name="Togashi T."/>
            <person name="Yamamoto N."/>
            <person name="Seo M."/>
            <person name="Sato S."/>
            <person name="Yamada T."/>
            <person name="Mori H."/>
            <person name="Tajima N."/>
            <person name="Moriyama T."/>
            <person name="Ikeuchi M."/>
            <person name="Watanabe M."/>
            <person name="Wada H."/>
            <person name="Kobayashi K."/>
            <person name="Saito M."/>
            <person name="Masuda T."/>
            <person name="Sasaki-Sekimoto Y."/>
            <person name="Mashiguchi K."/>
            <person name="Awai K."/>
            <person name="Shimojima M."/>
            <person name="Masuda S."/>
            <person name="Iwai M."/>
            <person name="Nobusawa T."/>
            <person name="Narise T."/>
            <person name="Kondo S."/>
            <person name="Saito H."/>
            <person name="Sato R."/>
            <person name="Murakawa M."/>
            <person name="Ihara Y."/>
            <person name="Oshima-Yamada Y."/>
            <person name="Ohtaka K."/>
            <person name="Satoh M."/>
            <person name="Sonobe K."/>
            <person name="Ishii M."/>
            <person name="Ohtani R."/>
            <person name="Kanamori-Sato M."/>
            <person name="Honoki R."/>
            <person name="Miyazaki D."/>
            <person name="Mochizuki H."/>
            <person name="Umetsu J."/>
            <person name="Higashi K."/>
            <person name="Shibata D."/>
            <person name="Kamiya Y."/>
            <person name="Sato N."/>
            <person name="Nakamura Y."/>
            <person name="Tabata S."/>
            <person name="Ida S."/>
            <person name="Kurokawa K."/>
            <person name="Ohta H."/>
        </authorList>
    </citation>
    <scope>NUCLEOTIDE SEQUENCE [LARGE SCALE GENOMIC DNA]</scope>
    <source>
        <strain evidence="1 2">NIES-2285</strain>
    </source>
</reference>
<dbReference type="Proteomes" id="UP000054558">
    <property type="component" value="Unassembled WGS sequence"/>
</dbReference>
<accession>A0A1Y1HJE6</accession>